<dbReference type="EMBL" id="BMAW01132115">
    <property type="protein sequence ID" value="GFU42084.1"/>
    <property type="molecule type" value="Genomic_DNA"/>
</dbReference>
<accession>A0A8X6R0Q2</accession>
<sequence length="292" mass="33843">MTAHISLFRSRLHIKQVLSRISGIFKMLQWKCSKKNLKLPMSMYCICINVIAFSLGGIYYISSMTIFAHRHVWNSTHVDDNLKKYFLVSLDIKNVTTAFLLCCLNASFSCYYCFVSYCMSSLFSEFISKSQILIMKEDYPTILQVYHELTDTITYMDNFLCYPVFIHVLGNMAGLFWSSYVIIFITNIDYLSYTYHIVASLLYWTWLLMIMLPATAANKAARNAKDIILSLPGWFPQHHRKLKLLIRKKFKQNEFALTLWKTYLIDKSILISALGTLITYGIIIATLGSVKH</sequence>
<feature type="transmembrane region" description="Helical" evidence="1">
    <location>
        <begin position="41"/>
        <end position="61"/>
    </location>
</feature>
<name>A0A8X6R0Q2_NEPPI</name>
<feature type="transmembrane region" description="Helical" evidence="1">
    <location>
        <begin position="98"/>
        <end position="119"/>
    </location>
</feature>
<evidence type="ECO:0000256" key="1">
    <source>
        <dbReference type="SAM" id="Phobius"/>
    </source>
</evidence>
<dbReference type="OrthoDB" id="6412238at2759"/>
<feature type="transmembrane region" description="Helical" evidence="1">
    <location>
        <begin position="193"/>
        <end position="212"/>
    </location>
</feature>
<proteinExistence type="predicted"/>
<keyword evidence="1" id="KW-1133">Transmembrane helix</keyword>
<dbReference type="AlphaFoldDB" id="A0A8X6R0Q2"/>
<evidence type="ECO:0000313" key="2">
    <source>
        <dbReference type="EMBL" id="GFU42084.1"/>
    </source>
</evidence>
<keyword evidence="1" id="KW-0812">Transmembrane</keyword>
<protein>
    <submittedName>
        <fullName evidence="2">Uncharacterized protein</fullName>
    </submittedName>
</protein>
<organism evidence="2 3">
    <name type="scientific">Nephila pilipes</name>
    <name type="common">Giant wood spider</name>
    <name type="synonym">Nephila maculata</name>
    <dbReference type="NCBI Taxonomy" id="299642"/>
    <lineage>
        <taxon>Eukaryota</taxon>
        <taxon>Metazoa</taxon>
        <taxon>Ecdysozoa</taxon>
        <taxon>Arthropoda</taxon>
        <taxon>Chelicerata</taxon>
        <taxon>Arachnida</taxon>
        <taxon>Araneae</taxon>
        <taxon>Araneomorphae</taxon>
        <taxon>Entelegynae</taxon>
        <taxon>Araneoidea</taxon>
        <taxon>Nephilidae</taxon>
        <taxon>Nephila</taxon>
    </lineage>
</organism>
<dbReference type="Proteomes" id="UP000887013">
    <property type="component" value="Unassembled WGS sequence"/>
</dbReference>
<keyword evidence="3" id="KW-1185">Reference proteome</keyword>
<keyword evidence="1" id="KW-0472">Membrane</keyword>
<feature type="transmembrane region" description="Helical" evidence="1">
    <location>
        <begin position="164"/>
        <end position="187"/>
    </location>
</feature>
<evidence type="ECO:0000313" key="3">
    <source>
        <dbReference type="Proteomes" id="UP000887013"/>
    </source>
</evidence>
<reference evidence="2" key="1">
    <citation type="submission" date="2020-08" db="EMBL/GenBank/DDBJ databases">
        <title>Multicomponent nature underlies the extraordinary mechanical properties of spider dragline silk.</title>
        <authorList>
            <person name="Kono N."/>
            <person name="Nakamura H."/>
            <person name="Mori M."/>
            <person name="Yoshida Y."/>
            <person name="Ohtoshi R."/>
            <person name="Malay A.D."/>
            <person name="Moran D.A.P."/>
            <person name="Tomita M."/>
            <person name="Numata K."/>
            <person name="Arakawa K."/>
        </authorList>
    </citation>
    <scope>NUCLEOTIDE SEQUENCE</scope>
</reference>
<gene>
    <name evidence="2" type="primary">AVEN_182529_1</name>
    <name evidence="2" type="ORF">NPIL_351701</name>
</gene>
<feature type="transmembrane region" description="Helical" evidence="1">
    <location>
        <begin position="269"/>
        <end position="290"/>
    </location>
</feature>
<comment type="caution">
    <text evidence="2">The sequence shown here is derived from an EMBL/GenBank/DDBJ whole genome shotgun (WGS) entry which is preliminary data.</text>
</comment>